<protein>
    <submittedName>
        <fullName evidence="1">Uncharacterized protein</fullName>
    </submittedName>
</protein>
<dbReference type="EMBL" id="JAENGY010000990">
    <property type="protein sequence ID" value="KAG6953888.1"/>
    <property type="molecule type" value="Genomic_DNA"/>
</dbReference>
<keyword evidence="2" id="KW-1185">Reference proteome</keyword>
<dbReference type="AlphaFoldDB" id="A0A8J5J2I9"/>
<reference evidence="1" key="1">
    <citation type="submission" date="2021-01" db="EMBL/GenBank/DDBJ databases">
        <title>Phytophthora aleatoria, a newly-described species from Pinus radiata is distinct from Phytophthora cactorum isolates based on comparative genomics.</title>
        <authorList>
            <person name="Mcdougal R."/>
            <person name="Panda P."/>
            <person name="Williams N."/>
            <person name="Studholme D.J."/>
        </authorList>
    </citation>
    <scope>NUCLEOTIDE SEQUENCE</scope>
    <source>
        <strain evidence="1">NZFS 4037</strain>
    </source>
</reference>
<dbReference type="Proteomes" id="UP000709295">
    <property type="component" value="Unassembled WGS sequence"/>
</dbReference>
<evidence type="ECO:0000313" key="1">
    <source>
        <dbReference type="EMBL" id="KAG6953888.1"/>
    </source>
</evidence>
<comment type="caution">
    <text evidence="1">The sequence shown here is derived from an EMBL/GenBank/DDBJ whole genome shotgun (WGS) entry which is preliminary data.</text>
</comment>
<organism evidence="1 2">
    <name type="scientific">Phytophthora aleatoria</name>
    <dbReference type="NCBI Taxonomy" id="2496075"/>
    <lineage>
        <taxon>Eukaryota</taxon>
        <taxon>Sar</taxon>
        <taxon>Stramenopiles</taxon>
        <taxon>Oomycota</taxon>
        <taxon>Peronosporomycetes</taxon>
        <taxon>Peronosporales</taxon>
        <taxon>Peronosporaceae</taxon>
        <taxon>Phytophthora</taxon>
    </lineage>
</organism>
<name>A0A8J5J2I9_9STRA</name>
<sequence length="52" mass="5824">MVKPVGKILCSSEVTARDLSFNLDGRYFYIRRGGSTGGGKKAWITFGERKLR</sequence>
<accession>A0A8J5J2I9</accession>
<proteinExistence type="predicted"/>
<gene>
    <name evidence="1" type="ORF">JG688_00012600</name>
</gene>
<evidence type="ECO:0000313" key="2">
    <source>
        <dbReference type="Proteomes" id="UP000709295"/>
    </source>
</evidence>